<name>A0A8S0SL29_OLEEU</name>
<organism evidence="2 3">
    <name type="scientific">Olea europaea subsp. europaea</name>
    <dbReference type="NCBI Taxonomy" id="158383"/>
    <lineage>
        <taxon>Eukaryota</taxon>
        <taxon>Viridiplantae</taxon>
        <taxon>Streptophyta</taxon>
        <taxon>Embryophyta</taxon>
        <taxon>Tracheophyta</taxon>
        <taxon>Spermatophyta</taxon>
        <taxon>Magnoliopsida</taxon>
        <taxon>eudicotyledons</taxon>
        <taxon>Gunneridae</taxon>
        <taxon>Pentapetalae</taxon>
        <taxon>asterids</taxon>
        <taxon>lamiids</taxon>
        <taxon>Lamiales</taxon>
        <taxon>Oleaceae</taxon>
        <taxon>Oleeae</taxon>
        <taxon>Olea</taxon>
    </lineage>
</organism>
<dbReference type="Proteomes" id="UP000594638">
    <property type="component" value="Unassembled WGS sequence"/>
</dbReference>
<evidence type="ECO:0000313" key="2">
    <source>
        <dbReference type="EMBL" id="CAA2992290.1"/>
    </source>
</evidence>
<keyword evidence="3" id="KW-1185">Reference proteome</keyword>
<evidence type="ECO:0000313" key="3">
    <source>
        <dbReference type="Proteomes" id="UP000594638"/>
    </source>
</evidence>
<feature type="compositionally biased region" description="Polar residues" evidence="1">
    <location>
        <begin position="77"/>
        <end position="97"/>
    </location>
</feature>
<proteinExistence type="predicted"/>
<protein>
    <submittedName>
        <fullName evidence="2">Uncharacterized protein</fullName>
    </submittedName>
</protein>
<dbReference type="Gramene" id="OE9A066646T1">
    <property type="protein sequence ID" value="OE9A066646C1"/>
    <property type="gene ID" value="OE9A066646"/>
</dbReference>
<accession>A0A8S0SL29</accession>
<dbReference type="EMBL" id="CACTIH010005433">
    <property type="protein sequence ID" value="CAA2992290.1"/>
    <property type="molecule type" value="Genomic_DNA"/>
</dbReference>
<comment type="caution">
    <text evidence="2">The sequence shown here is derived from an EMBL/GenBank/DDBJ whole genome shotgun (WGS) entry which is preliminary data.</text>
</comment>
<reference evidence="2 3" key="1">
    <citation type="submission" date="2019-12" db="EMBL/GenBank/DDBJ databases">
        <authorList>
            <person name="Alioto T."/>
            <person name="Alioto T."/>
            <person name="Gomez Garrido J."/>
        </authorList>
    </citation>
    <scope>NUCLEOTIDE SEQUENCE [LARGE SCALE GENOMIC DNA]</scope>
</reference>
<evidence type="ECO:0000256" key="1">
    <source>
        <dbReference type="SAM" id="MobiDB-lite"/>
    </source>
</evidence>
<sequence>MQLLQMVEILERKNEGRIDEMLSYIDQSGFMNAGEACDVNEDPLVHVEAQNDEKEDGNEQRQVEDYVLANEPVLVKETTSPTDGNEQQQAADMNNCLNPIEVENE</sequence>
<dbReference type="AlphaFoldDB" id="A0A8S0SL29"/>
<gene>
    <name evidence="2" type="ORF">OLEA9_A066646</name>
</gene>
<feature type="region of interest" description="Disordered" evidence="1">
    <location>
        <begin position="77"/>
        <end position="105"/>
    </location>
</feature>